<dbReference type="SUPFAM" id="SSF51445">
    <property type="entry name" value="(Trans)glycosidases"/>
    <property type="match status" value="1"/>
</dbReference>
<dbReference type="SUPFAM" id="SSF49313">
    <property type="entry name" value="Cadherin-like"/>
    <property type="match status" value="1"/>
</dbReference>
<dbReference type="GO" id="GO:0004553">
    <property type="term" value="F:hydrolase activity, hydrolyzing O-glycosyl compounds"/>
    <property type="evidence" value="ECO:0007669"/>
    <property type="project" value="InterPro"/>
</dbReference>
<dbReference type="SUPFAM" id="SSF49785">
    <property type="entry name" value="Galactose-binding domain-like"/>
    <property type="match status" value="1"/>
</dbReference>
<dbReference type="Gene3D" id="2.60.40.1180">
    <property type="entry name" value="Golgi alpha-mannosidase II"/>
    <property type="match status" value="1"/>
</dbReference>
<organism evidence="3 4">
    <name type="scientific">Pedosphaera parvula (strain Ellin514)</name>
    <dbReference type="NCBI Taxonomy" id="320771"/>
    <lineage>
        <taxon>Bacteria</taxon>
        <taxon>Pseudomonadati</taxon>
        <taxon>Verrucomicrobiota</taxon>
        <taxon>Pedosphaerae</taxon>
        <taxon>Pedosphaerales</taxon>
        <taxon>Pedosphaeraceae</taxon>
        <taxon>Pedosphaera</taxon>
    </lineage>
</organism>
<evidence type="ECO:0000313" key="3">
    <source>
        <dbReference type="EMBL" id="EEF60957.1"/>
    </source>
</evidence>
<dbReference type="InterPro" id="IPR013780">
    <property type="entry name" value="Glyco_hydro_b"/>
</dbReference>
<dbReference type="InterPro" id="IPR003305">
    <property type="entry name" value="CenC_carb-bd"/>
</dbReference>
<dbReference type="PANTHER" id="PTHR42767:SF1">
    <property type="entry name" value="ENDO-BETA-1,6-GALACTANASE-LIKE DOMAIN-CONTAINING PROTEIN"/>
    <property type="match status" value="1"/>
</dbReference>
<name>B9XH36_PEDPL</name>
<dbReference type="InterPro" id="IPR013783">
    <property type="entry name" value="Ig-like_fold"/>
</dbReference>
<proteinExistence type="predicted"/>
<dbReference type="EMBL" id="ABOX02000013">
    <property type="protein sequence ID" value="EEF60957.1"/>
    <property type="molecule type" value="Genomic_DNA"/>
</dbReference>
<feature type="domain" description="CBM-cenC" evidence="2">
    <location>
        <begin position="12"/>
        <end position="145"/>
    </location>
</feature>
<dbReference type="GO" id="GO:0016020">
    <property type="term" value="C:membrane"/>
    <property type="evidence" value="ECO:0007669"/>
    <property type="project" value="InterPro"/>
</dbReference>
<dbReference type="STRING" id="320771.Cflav_PD4126"/>
<gene>
    <name evidence="3" type="ORF">Cflav_PD4126</name>
</gene>
<dbReference type="CDD" id="cd11304">
    <property type="entry name" value="Cadherin_repeat"/>
    <property type="match status" value="1"/>
</dbReference>
<dbReference type="SUPFAM" id="SSF51011">
    <property type="entry name" value="Glycosyl hydrolase domain"/>
    <property type="match status" value="1"/>
</dbReference>
<comment type="caution">
    <text evidence="3">The sequence shown here is derived from an EMBL/GenBank/DDBJ whole genome shotgun (WGS) entry which is preliminary data.</text>
</comment>
<evidence type="ECO:0000256" key="1">
    <source>
        <dbReference type="ARBA" id="ARBA00022801"/>
    </source>
</evidence>
<keyword evidence="4" id="KW-1185">Reference proteome</keyword>
<dbReference type="RefSeq" id="WP_007415132.1">
    <property type="nucleotide sequence ID" value="NZ_ABOX02000013.1"/>
</dbReference>
<dbReference type="AlphaFoldDB" id="B9XH36"/>
<dbReference type="InterPro" id="IPR017853">
    <property type="entry name" value="GH"/>
</dbReference>
<dbReference type="PANTHER" id="PTHR42767">
    <property type="entry name" value="ENDO-BETA-1,6-GALACTANASE"/>
    <property type="match status" value="1"/>
</dbReference>
<keyword evidence="1" id="KW-0378">Hydrolase</keyword>
<evidence type="ECO:0000313" key="4">
    <source>
        <dbReference type="Proteomes" id="UP000003688"/>
    </source>
</evidence>
<dbReference type="OrthoDB" id="9760550at2"/>
<dbReference type="Pfam" id="PF02018">
    <property type="entry name" value="CBM_4_9"/>
    <property type="match status" value="1"/>
</dbReference>
<dbReference type="InterPro" id="IPR015919">
    <property type="entry name" value="Cadherin-like_sf"/>
</dbReference>
<evidence type="ECO:0000259" key="2">
    <source>
        <dbReference type="Pfam" id="PF02018"/>
    </source>
</evidence>
<dbReference type="Proteomes" id="UP000003688">
    <property type="component" value="Unassembled WGS sequence"/>
</dbReference>
<dbReference type="Gene3D" id="2.60.40.10">
    <property type="entry name" value="Immunoglobulins"/>
    <property type="match status" value="1"/>
</dbReference>
<reference evidence="3 4" key="1">
    <citation type="journal article" date="2011" name="J. Bacteriol.">
        <title>Genome sequence of 'Pedosphaera parvula' Ellin514, an aerobic Verrucomicrobial isolate from pasture soil.</title>
        <authorList>
            <person name="Kant R."/>
            <person name="van Passel M.W."/>
            <person name="Sangwan P."/>
            <person name="Palva A."/>
            <person name="Lucas S."/>
            <person name="Copeland A."/>
            <person name="Lapidus A."/>
            <person name="Glavina Del Rio T."/>
            <person name="Dalin E."/>
            <person name="Tice H."/>
            <person name="Bruce D."/>
            <person name="Goodwin L."/>
            <person name="Pitluck S."/>
            <person name="Chertkov O."/>
            <person name="Larimer F.W."/>
            <person name="Land M.L."/>
            <person name="Hauser L."/>
            <person name="Brettin T.S."/>
            <person name="Detter J.C."/>
            <person name="Han S."/>
            <person name="de Vos W.M."/>
            <person name="Janssen P.H."/>
            <person name="Smidt H."/>
        </authorList>
    </citation>
    <scope>NUCLEOTIDE SEQUENCE [LARGE SCALE GENOMIC DNA]</scope>
    <source>
        <strain evidence="3 4">Ellin514</strain>
    </source>
</reference>
<dbReference type="Gene3D" id="2.60.120.260">
    <property type="entry name" value="Galactose-binding domain-like"/>
    <property type="match status" value="1"/>
</dbReference>
<dbReference type="GO" id="GO:0005509">
    <property type="term" value="F:calcium ion binding"/>
    <property type="evidence" value="ECO:0007669"/>
    <property type="project" value="InterPro"/>
</dbReference>
<dbReference type="InterPro" id="IPR039743">
    <property type="entry name" value="6GAL/EXGAL"/>
</dbReference>
<protein>
    <submittedName>
        <fullName evidence="3">Carbohydrate-binding CenC domain protein</fullName>
    </submittedName>
</protein>
<dbReference type="Gene3D" id="3.20.20.80">
    <property type="entry name" value="Glycosidases"/>
    <property type="match status" value="1"/>
</dbReference>
<sequence length="740" mass="78319">MFLQAGIASAQNLATNSGFETGNTTGWFAFGSPVISAQTSQVHSGSYAALVTNRTASYMGIAQSFKGAFQAGQTYNISAWLRLVSGTNQTMQLTMQKVDGGGTAYSAVASGSVSTNGWTQLSGQFSFDYSGSLTSLVLYAEVPNSANAAYFLDDLLVESQNTSNITAQSTVNWTNTFQRIDGFGASSAWRSSLTTAQEDMFFSTNTGIGLSLLRTRIAPGATTIENSIMQMAQARGARVWSSPWSPQTSFKSANADGVISVNGGPFIGNAANYQAYANQLAGYVVKMQATYGINLYALSVQNEPDTDTTNYESCVWTGQQFHDFIPYLSAALTASNVAATKIMLPESIHWPNTSLHTPTMNDAAVAPLIGIVANHNYDGPNFQTGATAPPVALNNYGKALWETEVSTGDSFDGSITNAVYWAGRIHQFITVAQVNAWHFWWLISGTGGSDNQGLTDSSGNPAKRMYALGNFSRFVRPNFYRIGVSNAGPVQISAYKDPTNGNFAIVAINSGATTVSQVFNLAGFTTTNLTAWVTSATLSLSSQTPFVVSGLSFTNSIAPLSIVTFVGRAVPGNVNEAPVLVPIADATIAAGASLTITNTATDPDVPPQTLTYTLLNGPGNSALNPSNGVFSWRPLVSQQNSTNPVSVRVTDNGTPPLAATNNFVLTVSALSPPGIRSIAVAETQVSLGITGSLGPDYTLWSTTNLTDWQPLVTNTPATMPLTITITNTNPQRFYRLQLGP</sequence>
<accession>B9XH36</accession>
<dbReference type="InterPro" id="IPR008979">
    <property type="entry name" value="Galactose-bd-like_sf"/>
</dbReference>